<name>A0A8H4AIG0_GIGMA</name>
<keyword evidence="2" id="KW-1185">Reference proteome</keyword>
<reference evidence="1 2" key="1">
    <citation type="journal article" date="2019" name="Environ. Microbiol.">
        <title>At the nexus of three kingdoms: the genome of the mycorrhizal fungus Gigaspora margarita provides insights into plant, endobacterial and fungal interactions.</title>
        <authorList>
            <person name="Venice F."/>
            <person name="Ghignone S."/>
            <person name="Salvioli di Fossalunga A."/>
            <person name="Amselem J."/>
            <person name="Novero M."/>
            <person name="Xianan X."/>
            <person name="Sedzielewska Toro K."/>
            <person name="Morin E."/>
            <person name="Lipzen A."/>
            <person name="Grigoriev I.V."/>
            <person name="Henrissat B."/>
            <person name="Martin F.M."/>
            <person name="Bonfante P."/>
        </authorList>
    </citation>
    <scope>NUCLEOTIDE SEQUENCE [LARGE SCALE GENOMIC DNA]</scope>
    <source>
        <strain evidence="1 2">BEG34</strain>
    </source>
</reference>
<gene>
    <name evidence="1" type="ORF">F8M41_020438</name>
</gene>
<sequence length="68" mass="7545">MLNEDSKKLNLVPKVSSSINKWLPSKGLQLDINSSDVKDTSSKSINKWLPYEALSTNIDNPNPNDSSK</sequence>
<evidence type="ECO:0000313" key="2">
    <source>
        <dbReference type="Proteomes" id="UP000439903"/>
    </source>
</evidence>
<accession>A0A8H4AIG0</accession>
<dbReference type="EMBL" id="WTPW01000561">
    <property type="protein sequence ID" value="KAF0499728.1"/>
    <property type="molecule type" value="Genomic_DNA"/>
</dbReference>
<dbReference type="Proteomes" id="UP000439903">
    <property type="component" value="Unassembled WGS sequence"/>
</dbReference>
<protein>
    <submittedName>
        <fullName evidence="1">Uncharacterized protein</fullName>
    </submittedName>
</protein>
<evidence type="ECO:0000313" key="1">
    <source>
        <dbReference type="EMBL" id="KAF0499728.1"/>
    </source>
</evidence>
<organism evidence="1 2">
    <name type="scientific">Gigaspora margarita</name>
    <dbReference type="NCBI Taxonomy" id="4874"/>
    <lineage>
        <taxon>Eukaryota</taxon>
        <taxon>Fungi</taxon>
        <taxon>Fungi incertae sedis</taxon>
        <taxon>Mucoromycota</taxon>
        <taxon>Glomeromycotina</taxon>
        <taxon>Glomeromycetes</taxon>
        <taxon>Diversisporales</taxon>
        <taxon>Gigasporaceae</taxon>
        <taxon>Gigaspora</taxon>
    </lineage>
</organism>
<dbReference type="AlphaFoldDB" id="A0A8H4AIG0"/>
<proteinExistence type="predicted"/>
<comment type="caution">
    <text evidence="1">The sequence shown here is derived from an EMBL/GenBank/DDBJ whole genome shotgun (WGS) entry which is preliminary data.</text>
</comment>